<comment type="caution">
    <text evidence="11">The sequence shown here is derived from an EMBL/GenBank/DDBJ whole genome shotgun (WGS) entry which is preliminary data.</text>
</comment>
<keyword evidence="4" id="KW-0547">Nucleotide-binding</keyword>
<protein>
    <submittedName>
        <fullName evidence="11">Putative ABC transporter C family member 5</fullName>
    </submittedName>
</protein>
<dbReference type="InterPro" id="IPR027417">
    <property type="entry name" value="P-loop_NTPase"/>
</dbReference>
<comment type="subcellular location">
    <subcellularLocation>
        <location evidence="1">Membrane</location>
        <topology evidence="1">Multi-pass membrane protein</topology>
    </subcellularLocation>
</comment>
<name>A0A5J4VVT3_9EUKA</name>
<feature type="domain" description="ABC transporter" evidence="9">
    <location>
        <begin position="213"/>
        <end position="474"/>
    </location>
</feature>
<dbReference type="SUPFAM" id="SSF90123">
    <property type="entry name" value="ABC transporter transmembrane region"/>
    <property type="match status" value="1"/>
</dbReference>
<dbReference type="InterPro" id="IPR011527">
    <property type="entry name" value="ABC1_TM_dom"/>
</dbReference>
<organism evidence="11 12">
    <name type="scientific">Streblomastix strix</name>
    <dbReference type="NCBI Taxonomy" id="222440"/>
    <lineage>
        <taxon>Eukaryota</taxon>
        <taxon>Metamonada</taxon>
        <taxon>Preaxostyla</taxon>
        <taxon>Oxymonadida</taxon>
        <taxon>Streblomastigidae</taxon>
        <taxon>Streblomastix</taxon>
    </lineage>
</organism>
<dbReference type="PROSITE" id="PS50929">
    <property type="entry name" value="ABC_TM1F"/>
    <property type="match status" value="1"/>
</dbReference>
<dbReference type="SMART" id="SM00382">
    <property type="entry name" value="AAA"/>
    <property type="match status" value="1"/>
</dbReference>
<evidence type="ECO:0000256" key="6">
    <source>
        <dbReference type="ARBA" id="ARBA00022989"/>
    </source>
</evidence>
<keyword evidence="5" id="KW-0067">ATP-binding</keyword>
<sequence length="478" mass="53599">MVDQQLYTLLAQSMWFIIGFVGQVVVAAVGSPIILSVGIPAIITYYIISKLYSRAGRNFQRMESISKSPIVSLYSETITGAGLSTIRAFKLEDIWRDKFYRLNDIQSSCAVLFMEGKLWGTVYGSIASAILMGSVVIFGWYYMNPAALSVSIMSAFTFAHLGTQIVQYVVEFQSRMTSFGRIRFYSSQIPQEKSRSDQNPINAKKNWPSKGRLQYKNVSFRYRSGLPYVLKDVNFKFKGGEKIGVCGRTGAGKSSLLFPLFRLVELDPKLQPTMIDVNTGLPIESDPNEEPNKGEILIDGKDISKIDLSKVRRSIAIIPQDPTLFTGTLRYNLDIRGKYQNDNGRLWEVLGMVEMRDVVASLPLGLDTQVAEGGSNFSAGQRQLICFGRAILNNCRIVVMDEATASVDVETDAKIQRTIREQFVDQTVFVIAHRLNTIMNSDRIMVMDDGRVAEIGKPKKLLKNQNSVFNKLIRSLQH</sequence>
<dbReference type="GO" id="GO:0140359">
    <property type="term" value="F:ABC-type transporter activity"/>
    <property type="evidence" value="ECO:0007669"/>
    <property type="project" value="InterPro"/>
</dbReference>
<dbReference type="GO" id="GO:0005524">
    <property type="term" value="F:ATP binding"/>
    <property type="evidence" value="ECO:0007669"/>
    <property type="project" value="UniProtKB-KW"/>
</dbReference>
<evidence type="ECO:0000259" key="9">
    <source>
        <dbReference type="PROSITE" id="PS50893"/>
    </source>
</evidence>
<evidence type="ECO:0000256" key="2">
    <source>
        <dbReference type="ARBA" id="ARBA00022448"/>
    </source>
</evidence>
<dbReference type="SUPFAM" id="SSF52540">
    <property type="entry name" value="P-loop containing nucleoside triphosphate hydrolases"/>
    <property type="match status" value="1"/>
</dbReference>
<dbReference type="OrthoDB" id="6500128at2759"/>
<dbReference type="GO" id="GO:0005737">
    <property type="term" value="C:cytoplasm"/>
    <property type="evidence" value="ECO:0007669"/>
    <property type="project" value="UniProtKB-ARBA"/>
</dbReference>
<feature type="domain" description="ABC transmembrane type-1" evidence="10">
    <location>
        <begin position="1"/>
        <end position="181"/>
    </location>
</feature>
<evidence type="ECO:0000313" key="11">
    <source>
        <dbReference type="EMBL" id="KAA6386814.1"/>
    </source>
</evidence>
<dbReference type="InterPro" id="IPR050173">
    <property type="entry name" value="ABC_transporter_C-like"/>
</dbReference>
<dbReference type="CDD" id="cd03244">
    <property type="entry name" value="ABCC_MRP_domain2"/>
    <property type="match status" value="1"/>
</dbReference>
<dbReference type="Gene3D" id="1.20.1560.10">
    <property type="entry name" value="ABC transporter type 1, transmembrane domain"/>
    <property type="match status" value="1"/>
</dbReference>
<dbReference type="InterPro" id="IPR003439">
    <property type="entry name" value="ABC_transporter-like_ATP-bd"/>
</dbReference>
<evidence type="ECO:0000256" key="8">
    <source>
        <dbReference type="SAM" id="Phobius"/>
    </source>
</evidence>
<evidence type="ECO:0000256" key="1">
    <source>
        <dbReference type="ARBA" id="ARBA00004141"/>
    </source>
</evidence>
<dbReference type="InterPro" id="IPR003593">
    <property type="entry name" value="AAA+_ATPase"/>
</dbReference>
<keyword evidence="7 8" id="KW-0472">Membrane</keyword>
<evidence type="ECO:0000313" key="12">
    <source>
        <dbReference type="Proteomes" id="UP000324800"/>
    </source>
</evidence>
<evidence type="ECO:0000259" key="10">
    <source>
        <dbReference type="PROSITE" id="PS50929"/>
    </source>
</evidence>
<dbReference type="FunFam" id="3.40.50.300:FF:000604">
    <property type="entry name" value="ABC transporter B family member 28"/>
    <property type="match status" value="1"/>
</dbReference>
<dbReference type="PROSITE" id="PS50893">
    <property type="entry name" value="ABC_TRANSPORTER_2"/>
    <property type="match status" value="1"/>
</dbReference>
<dbReference type="Gene3D" id="3.40.50.300">
    <property type="entry name" value="P-loop containing nucleotide triphosphate hydrolases"/>
    <property type="match status" value="1"/>
</dbReference>
<dbReference type="Proteomes" id="UP000324800">
    <property type="component" value="Unassembled WGS sequence"/>
</dbReference>
<keyword evidence="6 8" id="KW-1133">Transmembrane helix</keyword>
<proteinExistence type="predicted"/>
<keyword evidence="3 8" id="KW-0812">Transmembrane</keyword>
<evidence type="ECO:0000256" key="5">
    <source>
        <dbReference type="ARBA" id="ARBA00022840"/>
    </source>
</evidence>
<dbReference type="InterPro" id="IPR017871">
    <property type="entry name" value="ABC_transporter-like_CS"/>
</dbReference>
<dbReference type="PROSITE" id="PS00211">
    <property type="entry name" value="ABC_TRANSPORTER_1"/>
    <property type="match status" value="1"/>
</dbReference>
<accession>A0A5J4VVT3</accession>
<dbReference type="PANTHER" id="PTHR24223">
    <property type="entry name" value="ATP-BINDING CASSETTE SUB-FAMILY C"/>
    <property type="match status" value="1"/>
</dbReference>
<feature type="transmembrane region" description="Helical" evidence="8">
    <location>
        <begin position="148"/>
        <end position="170"/>
    </location>
</feature>
<evidence type="ECO:0000256" key="3">
    <source>
        <dbReference type="ARBA" id="ARBA00022692"/>
    </source>
</evidence>
<dbReference type="GO" id="GO:0016020">
    <property type="term" value="C:membrane"/>
    <property type="evidence" value="ECO:0007669"/>
    <property type="project" value="UniProtKB-SubCell"/>
</dbReference>
<feature type="transmembrane region" description="Helical" evidence="8">
    <location>
        <begin position="15"/>
        <end position="48"/>
    </location>
</feature>
<dbReference type="Pfam" id="PF00664">
    <property type="entry name" value="ABC_membrane"/>
    <property type="match status" value="1"/>
</dbReference>
<dbReference type="PANTHER" id="PTHR24223:SF415">
    <property type="entry name" value="FI20190P1"/>
    <property type="match status" value="1"/>
</dbReference>
<dbReference type="AlphaFoldDB" id="A0A5J4VVT3"/>
<gene>
    <name evidence="11" type="ORF">EZS28_017659</name>
</gene>
<dbReference type="EMBL" id="SNRW01004640">
    <property type="protein sequence ID" value="KAA6386814.1"/>
    <property type="molecule type" value="Genomic_DNA"/>
</dbReference>
<dbReference type="Pfam" id="PF00005">
    <property type="entry name" value="ABC_tran"/>
    <property type="match status" value="1"/>
</dbReference>
<reference evidence="11 12" key="1">
    <citation type="submission" date="2019-03" db="EMBL/GenBank/DDBJ databases">
        <title>Single cell metagenomics reveals metabolic interactions within the superorganism composed of flagellate Streblomastix strix and complex community of Bacteroidetes bacteria on its surface.</title>
        <authorList>
            <person name="Treitli S.C."/>
            <person name="Kolisko M."/>
            <person name="Husnik F."/>
            <person name="Keeling P."/>
            <person name="Hampl V."/>
        </authorList>
    </citation>
    <scope>NUCLEOTIDE SEQUENCE [LARGE SCALE GENOMIC DNA]</scope>
    <source>
        <strain evidence="11">ST1C</strain>
    </source>
</reference>
<keyword evidence="2" id="KW-0813">Transport</keyword>
<dbReference type="GO" id="GO:0016887">
    <property type="term" value="F:ATP hydrolysis activity"/>
    <property type="evidence" value="ECO:0007669"/>
    <property type="project" value="InterPro"/>
</dbReference>
<feature type="transmembrane region" description="Helical" evidence="8">
    <location>
        <begin position="122"/>
        <end position="142"/>
    </location>
</feature>
<dbReference type="InterPro" id="IPR036640">
    <property type="entry name" value="ABC1_TM_sf"/>
</dbReference>
<evidence type="ECO:0000256" key="7">
    <source>
        <dbReference type="ARBA" id="ARBA00023136"/>
    </source>
</evidence>
<evidence type="ECO:0000256" key="4">
    <source>
        <dbReference type="ARBA" id="ARBA00022741"/>
    </source>
</evidence>